<dbReference type="Pfam" id="PF13379">
    <property type="entry name" value="NMT1_2"/>
    <property type="match status" value="1"/>
</dbReference>
<keyword evidence="1" id="KW-0732">Signal</keyword>
<dbReference type="InterPro" id="IPR027024">
    <property type="entry name" value="UCP027386_ABC_sbc_TM0202"/>
</dbReference>
<comment type="caution">
    <text evidence="2">The sequence shown here is derived from an EMBL/GenBank/DDBJ whole genome shotgun (WGS) entry which is preliminary data.</text>
</comment>
<dbReference type="Gene3D" id="3.40.190.10">
    <property type="entry name" value="Periplasmic binding protein-like II"/>
    <property type="match status" value="2"/>
</dbReference>
<dbReference type="PANTHER" id="PTHR30024">
    <property type="entry name" value="ALIPHATIC SULFONATES-BINDING PROTEIN-RELATED"/>
    <property type="match status" value="1"/>
</dbReference>
<feature type="chain" id="PRO_5015616949" description="ABC transporter substrate-binding protein" evidence="1">
    <location>
        <begin position="24"/>
        <end position="315"/>
    </location>
</feature>
<sequence>MKYLVLSTLAAVLVAVAPVSLQADRVRETSQVVRIGSLKGPTSVGMAPLFHEPHRLAPYIEGDFRLFGTPDVLISQILAGEIDIAAIPTNLAANLHNRGAGVRLLAVNGGGVLYVVADRDISWEDLRGETVFTLARGATPDILFQAMLRQRGLEPGRDLQVRYAPDQSELAQRLIAGNISRAVLPEPFVTRVTTARPDLRVALDLGAHHPMTALVVTDRFATKHPRALAHFGEVYQEGLRWLDQNRTEGAAAAAERLQMPAPVIEAAFDRLNLVYTPAEEAREAVLDFLGIFLDHAPASVGGSLPGDSFFHRAGN</sequence>
<dbReference type="PIRSF" id="PIRSF027386">
    <property type="entry name" value="UCP027386_ABC_sbc_TM0202"/>
    <property type="match status" value="1"/>
</dbReference>
<reference evidence="3" key="1">
    <citation type="submission" date="2015-12" db="EMBL/GenBank/DDBJ databases">
        <authorList>
            <person name="Lodha T.D."/>
            <person name="Chintalapati S."/>
            <person name="Chintalapati V.R."/>
            <person name="Sravanthi T."/>
        </authorList>
    </citation>
    <scope>NUCLEOTIDE SEQUENCE [LARGE SCALE GENOMIC DNA]</scope>
    <source>
        <strain evidence="3">JC133</strain>
    </source>
</reference>
<dbReference type="Proteomes" id="UP000237350">
    <property type="component" value="Unassembled WGS sequence"/>
</dbReference>
<evidence type="ECO:0000313" key="3">
    <source>
        <dbReference type="Proteomes" id="UP000237350"/>
    </source>
</evidence>
<feature type="signal peptide" evidence="1">
    <location>
        <begin position="1"/>
        <end position="23"/>
    </location>
</feature>
<dbReference type="SUPFAM" id="SSF53850">
    <property type="entry name" value="Periplasmic binding protein-like II"/>
    <property type="match status" value="1"/>
</dbReference>
<gene>
    <name evidence="2" type="ORF">AU468_04495</name>
</gene>
<dbReference type="RefSeq" id="WP_103679695.1">
    <property type="nucleotide sequence ID" value="NZ_LPWH01000051.1"/>
</dbReference>
<evidence type="ECO:0008006" key="4">
    <source>
        <dbReference type="Google" id="ProtNLM"/>
    </source>
</evidence>
<dbReference type="OrthoDB" id="9814375at2"/>
<proteinExistence type="predicted"/>
<dbReference type="EMBL" id="LPWH01000051">
    <property type="protein sequence ID" value="POR03933.1"/>
    <property type="molecule type" value="Genomic_DNA"/>
</dbReference>
<protein>
    <recommendedName>
        <fullName evidence="4">ABC transporter substrate-binding protein</fullName>
    </recommendedName>
</protein>
<dbReference type="PANTHER" id="PTHR30024:SF46">
    <property type="entry name" value="ABC TRANSPORTER, SUBSTRATE-BINDING LIPOPROTEIN"/>
    <property type="match status" value="1"/>
</dbReference>
<accession>A0A2S4JWS2</accession>
<dbReference type="AlphaFoldDB" id="A0A2S4JWS2"/>
<keyword evidence="3" id="KW-1185">Reference proteome</keyword>
<evidence type="ECO:0000256" key="1">
    <source>
        <dbReference type="SAM" id="SignalP"/>
    </source>
</evidence>
<name>A0A2S4JWS2_9SPIO</name>
<evidence type="ECO:0000313" key="2">
    <source>
        <dbReference type="EMBL" id="POR03933.1"/>
    </source>
</evidence>
<organism evidence="2 3">
    <name type="scientific">Alkalispirochaeta sphaeroplastigenens</name>
    <dbReference type="NCBI Taxonomy" id="1187066"/>
    <lineage>
        <taxon>Bacteria</taxon>
        <taxon>Pseudomonadati</taxon>
        <taxon>Spirochaetota</taxon>
        <taxon>Spirochaetia</taxon>
        <taxon>Spirochaetales</taxon>
        <taxon>Spirochaetaceae</taxon>
        <taxon>Alkalispirochaeta</taxon>
    </lineage>
</organism>